<sequence>MEIQFDHIVHYCSSPERVMDQFIDNGLKAVEGGVHANWGTYNCLCFFNNLSYIEWIGINDVQQSKETENPLIKQLKQEGFVQLAFRTENMNLLAKNLKEKGYQLLGPLPGSRKKNDGSELKWSMLFIVDDHHNSLPYPFFIQWEESFLQRKETLKNIINEGEISYININGPDVYELATTWAKLFGLQEPLRKSSNKGNSVSYHLSFKNCTINFFPATNAHTQIHECGINVNNGLATIGRSLILENGHYSFIKKSISLS</sequence>
<dbReference type="Gene3D" id="3.10.180.10">
    <property type="entry name" value="2,3-Dihydroxybiphenyl 1,2-Dioxygenase, domain 1"/>
    <property type="match status" value="1"/>
</dbReference>
<dbReference type="Pfam" id="PF13468">
    <property type="entry name" value="Glyoxalase_3"/>
    <property type="match status" value="1"/>
</dbReference>
<gene>
    <name evidence="2" type="ORF">BC6307_11440</name>
</gene>
<dbReference type="AlphaFoldDB" id="A0A223KQR0"/>
<dbReference type="InterPro" id="IPR025870">
    <property type="entry name" value="Glyoxalase-like_dom"/>
</dbReference>
<proteinExistence type="predicted"/>
<dbReference type="STRING" id="1314751.GCA_001591425_00163"/>
<evidence type="ECO:0000259" key="1">
    <source>
        <dbReference type="Pfam" id="PF13468"/>
    </source>
</evidence>
<dbReference type="PANTHER" id="PTHR40265:SF1">
    <property type="entry name" value="GLYOXALASE-LIKE DOMAIN-CONTAINING PROTEIN"/>
    <property type="match status" value="1"/>
</dbReference>
<feature type="domain" description="Glyoxalase-like" evidence="1">
    <location>
        <begin position="5"/>
        <end position="184"/>
    </location>
</feature>
<dbReference type="InterPro" id="IPR029068">
    <property type="entry name" value="Glyas_Bleomycin-R_OHBP_Dase"/>
</dbReference>
<evidence type="ECO:0000313" key="3">
    <source>
        <dbReference type="Proteomes" id="UP000215224"/>
    </source>
</evidence>
<dbReference type="KEGG" id="bcoh:BC6307_11440"/>
<dbReference type="PANTHER" id="PTHR40265">
    <property type="entry name" value="BLL2707 PROTEIN"/>
    <property type="match status" value="1"/>
</dbReference>
<accession>A0A223KQR0</accession>
<protein>
    <recommendedName>
        <fullName evidence="1">Glyoxalase-like domain-containing protein</fullName>
    </recommendedName>
</protein>
<dbReference type="Proteomes" id="UP000215224">
    <property type="component" value="Chromosome"/>
</dbReference>
<organism evidence="2 3">
    <name type="scientific">Sutcliffiella cohnii</name>
    <dbReference type="NCBI Taxonomy" id="33932"/>
    <lineage>
        <taxon>Bacteria</taxon>
        <taxon>Bacillati</taxon>
        <taxon>Bacillota</taxon>
        <taxon>Bacilli</taxon>
        <taxon>Bacillales</taxon>
        <taxon>Bacillaceae</taxon>
        <taxon>Sutcliffiella</taxon>
    </lineage>
</organism>
<dbReference type="EMBL" id="CP018866">
    <property type="protein sequence ID" value="AST91845.1"/>
    <property type="molecule type" value="Genomic_DNA"/>
</dbReference>
<dbReference type="SUPFAM" id="SSF54593">
    <property type="entry name" value="Glyoxalase/Bleomycin resistance protein/Dihydroxybiphenyl dioxygenase"/>
    <property type="match status" value="1"/>
</dbReference>
<keyword evidence="3" id="KW-1185">Reference proteome</keyword>
<reference evidence="2 3" key="1">
    <citation type="submission" date="2016-12" db="EMBL/GenBank/DDBJ databases">
        <title>The whole genome sequencing and assembly of Bacillus cohnii DSM 6307T strain.</title>
        <authorList>
            <person name="Lee Y.-J."/>
            <person name="Yi H."/>
            <person name="Bahn Y.-S."/>
            <person name="Kim J.F."/>
            <person name="Lee D.-W."/>
        </authorList>
    </citation>
    <scope>NUCLEOTIDE SEQUENCE [LARGE SCALE GENOMIC DNA]</scope>
    <source>
        <strain evidence="2 3">DSM 6307</strain>
    </source>
</reference>
<dbReference type="RefSeq" id="WP_066410925.1">
    <property type="nucleotide sequence ID" value="NZ_CP018866.1"/>
</dbReference>
<name>A0A223KQR0_9BACI</name>
<evidence type="ECO:0000313" key="2">
    <source>
        <dbReference type="EMBL" id="AST91845.1"/>
    </source>
</evidence>